<dbReference type="CDD" id="cd02022">
    <property type="entry name" value="DPCK"/>
    <property type="match status" value="1"/>
</dbReference>
<keyword evidence="2 8" id="KW-0963">Cytoplasm</keyword>
<reference evidence="10 11" key="1">
    <citation type="journal article" date="2015" name="Genome Announc.">
        <title>Expanding the biotechnology potential of lactobacilli through comparative genomics of 213 strains and associated genera.</title>
        <authorList>
            <person name="Sun Z."/>
            <person name="Harris H.M."/>
            <person name="McCann A."/>
            <person name="Guo C."/>
            <person name="Argimon S."/>
            <person name="Zhang W."/>
            <person name="Yang X."/>
            <person name="Jeffery I.B."/>
            <person name="Cooney J.C."/>
            <person name="Kagawa T.F."/>
            <person name="Liu W."/>
            <person name="Song Y."/>
            <person name="Salvetti E."/>
            <person name="Wrobel A."/>
            <person name="Rasinkangas P."/>
            <person name="Parkhill J."/>
            <person name="Rea M.C."/>
            <person name="O'Sullivan O."/>
            <person name="Ritari J."/>
            <person name="Douillard F.P."/>
            <person name="Paul Ross R."/>
            <person name="Yang R."/>
            <person name="Briner A.E."/>
            <person name="Felis G.E."/>
            <person name="de Vos W.M."/>
            <person name="Barrangou R."/>
            <person name="Klaenhammer T.R."/>
            <person name="Caufield P.W."/>
            <person name="Cui Y."/>
            <person name="Zhang H."/>
            <person name="O'Toole P.W."/>
        </authorList>
    </citation>
    <scope>NUCLEOTIDE SEQUENCE [LARGE SCALE GENOMIC DNA]</scope>
    <source>
        <strain evidence="10 11">NBRC 103219</strain>
    </source>
</reference>
<evidence type="ECO:0000256" key="4">
    <source>
        <dbReference type="ARBA" id="ARBA00022741"/>
    </source>
</evidence>
<keyword evidence="3 8" id="KW-0808">Transferase</keyword>
<comment type="catalytic activity">
    <reaction evidence="8">
        <text>3'-dephospho-CoA + ATP = ADP + CoA + H(+)</text>
        <dbReference type="Rhea" id="RHEA:18245"/>
        <dbReference type="ChEBI" id="CHEBI:15378"/>
        <dbReference type="ChEBI" id="CHEBI:30616"/>
        <dbReference type="ChEBI" id="CHEBI:57287"/>
        <dbReference type="ChEBI" id="CHEBI:57328"/>
        <dbReference type="ChEBI" id="CHEBI:456216"/>
        <dbReference type="EC" id="2.7.1.24"/>
    </reaction>
</comment>
<dbReference type="Proteomes" id="UP000051886">
    <property type="component" value="Unassembled WGS sequence"/>
</dbReference>
<gene>
    <name evidence="8" type="primary">coaE</name>
    <name evidence="10" type="ORF">IV66_GL001894</name>
</gene>
<name>A0A0R2L9V9_9LACO</name>
<evidence type="ECO:0000256" key="7">
    <source>
        <dbReference type="ARBA" id="ARBA00022993"/>
    </source>
</evidence>
<dbReference type="InterPro" id="IPR027417">
    <property type="entry name" value="P-loop_NTPase"/>
</dbReference>
<keyword evidence="11" id="KW-1185">Reference proteome</keyword>
<dbReference type="InterPro" id="IPR001977">
    <property type="entry name" value="Depp_CoAkinase"/>
</dbReference>
<dbReference type="PANTHER" id="PTHR10695">
    <property type="entry name" value="DEPHOSPHO-COA KINASE-RELATED"/>
    <property type="match status" value="1"/>
</dbReference>
<dbReference type="STRING" id="449659.IV66_GL001894"/>
<dbReference type="NCBIfam" id="TIGR00152">
    <property type="entry name" value="dephospho-CoA kinase"/>
    <property type="match status" value="1"/>
</dbReference>
<dbReference type="AlphaFoldDB" id="A0A0R2L9V9"/>
<dbReference type="UniPathway" id="UPA00241">
    <property type="reaction ID" value="UER00356"/>
</dbReference>
<evidence type="ECO:0000256" key="8">
    <source>
        <dbReference type="HAMAP-Rule" id="MF_00376"/>
    </source>
</evidence>
<proteinExistence type="inferred from homology"/>
<dbReference type="PATRIC" id="fig|449659.4.peg.1943"/>
<keyword evidence="4 8" id="KW-0547">Nucleotide-binding</keyword>
<comment type="caution">
    <text evidence="10">The sequence shown here is derived from an EMBL/GenBank/DDBJ whole genome shotgun (WGS) entry which is preliminary data.</text>
</comment>
<comment type="subcellular location">
    <subcellularLocation>
        <location evidence="8">Cytoplasm</location>
    </subcellularLocation>
</comment>
<accession>A0A0R2L9V9</accession>
<dbReference type="EMBL" id="JQCN01000045">
    <property type="protein sequence ID" value="KRN98563.1"/>
    <property type="molecule type" value="Genomic_DNA"/>
</dbReference>
<dbReference type="Pfam" id="PF01121">
    <property type="entry name" value="CoaE"/>
    <property type="match status" value="1"/>
</dbReference>
<feature type="binding site" evidence="8">
    <location>
        <begin position="28"/>
        <end position="33"/>
    </location>
    <ligand>
        <name>ATP</name>
        <dbReference type="ChEBI" id="CHEBI:30616"/>
    </ligand>
</feature>
<evidence type="ECO:0000256" key="2">
    <source>
        <dbReference type="ARBA" id="ARBA00022490"/>
    </source>
</evidence>
<evidence type="ECO:0000256" key="5">
    <source>
        <dbReference type="ARBA" id="ARBA00022777"/>
    </source>
</evidence>
<organism evidence="10 11">
    <name type="scientific">Ligilactobacillus pobuzihii</name>
    <dbReference type="NCBI Taxonomy" id="449659"/>
    <lineage>
        <taxon>Bacteria</taxon>
        <taxon>Bacillati</taxon>
        <taxon>Bacillota</taxon>
        <taxon>Bacilli</taxon>
        <taxon>Lactobacillales</taxon>
        <taxon>Lactobacillaceae</taxon>
        <taxon>Ligilactobacillus</taxon>
    </lineage>
</organism>
<comment type="pathway">
    <text evidence="8">Cofactor biosynthesis; coenzyme A biosynthesis; CoA from (R)-pantothenate: step 5/5.</text>
</comment>
<comment type="similarity">
    <text evidence="1 8">Belongs to the CoaE family.</text>
</comment>
<dbReference type="GO" id="GO:0015937">
    <property type="term" value="P:coenzyme A biosynthetic process"/>
    <property type="evidence" value="ECO:0007669"/>
    <property type="project" value="UniProtKB-UniRule"/>
</dbReference>
<dbReference type="HAMAP" id="MF_00376">
    <property type="entry name" value="Dephospho_CoA_kinase"/>
    <property type="match status" value="1"/>
</dbReference>
<dbReference type="FunFam" id="3.40.50.300:FF:000991">
    <property type="entry name" value="Dephospho-CoA kinase"/>
    <property type="match status" value="1"/>
</dbReference>
<dbReference type="GO" id="GO:0005524">
    <property type="term" value="F:ATP binding"/>
    <property type="evidence" value="ECO:0007669"/>
    <property type="project" value="UniProtKB-UniRule"/>
</dbReference>
<keyword evidence="6 8" id="KW-0067">ATP-binding</keyword>
<evidence type="ECO:0000256" key="1">
    <source>
        <dbReference type="ARBA" id="ARBA00009018"/>
    </source>
</evidence>
<evidence type="ECO:0000256" key="9">
    <source>
        <dbReference type="NCBIfam" id="TIGR00152"/>
    </source>
</evidence>
<dbReference type="SUPFAM" id="SSF52540">
    <property type="entry name" value="P-loop containing nucleoside triphosphate hydrolases"/>
    <property type="match status" value="1"/>
</dbReference>
<evidence type="ECO:0000313" key="11">
    <source>
        <dbReference type="Proteomes" id="UP000051886"/>
    </source>
</evidence>
<dbReference type="Gene3D" id="3.40.50.300">
    <property type="entry name" value="P-loop containing nucleotide triphosphate hydrolases"/>
    <property type="match status" value="1"/>
</dbReference>
<dbReference type="PROSITE" id="PS51219">
    <property type="entry name" value="DPCK"/>
    <property type="match status" value="1"/>
</dbReference>
<evidence type="ECO:0000313" key="10">
    <source>
        <dbReference type="EMBL" id="KRN98563.1"/>
    </source>
</evidence>
<protein>
    <recommendedName>
        <fullName evidence="8 9">Dephospho-CoA kinase</fullName>
        <ecNumber evidence="8 9">2.7.1.24</ecNumber>
    </recommendedName>
    <alternativeName>
        <fullName evidence="8">Dephosphocoenzyme A kinase</fullName>
    </alternativeName>
</protein>
<sequence>MVVKNNEFLQISGDFNMTYVLGLTGGIASGKSTVSNYLYEQGAVVIDADIVSRQVVRPEAKGLLALVSEFGKQIQNEDGTLNRAALGEIIFNDQKKRDVVNGLLHPLIKEEMLNQVKFAEEKGVDLVVLDIPLLFESKCEQYCDAVLVVDVSPETQKGRLMRRNDFTQKEAQARIDSQMDPAERKKRADFVVNNDASEEQTYQQVDILLEDILN</sequence>
<comment type="function">
    <text evidence="8">Catalyzes the phosphorylation of the 3'-hydroxyl group of dephosphocoenzyme A to form coenzyme A.</text>
</comment>
<keyword evidence="5 8" id="KW-0418">Kinase</keyword>
<evidence type="ECO:0000256" key="3">
    <source>
        <dbReference type="ARBA" id="ARBA00022679"/>
    </source>
</evidence>
<evidence type="ECO:0000256" key="6">
    <source>
        <dbReference type="ARBA" id="ARBA00022840"/>
    </source>
</evidence>
<dbReference type="GO" id="GO:0005737">
    <property type="term" value="C:cytoplasm"/>
    <property type="evidence" value="ECO:0007669"/>
    <property type="project" value="UniProtKB-SubCell"/>
</dbReference>
<dbReference type="PANTHER" id="PTHR10695:SF46">
    <property type="entry name" value="BIFUNCTIONAL COENZYME A SYNTHASE-RELATED"/>
    <property type="match status" value="1"/>
</dbReference>
<dbReference type="EC" id="2.7.1.24" evidence="8 9"/>
<dbReference type="GO" id="GO:0004140">
    <property type="term" value="F:dephospho-CoA kinase activity"/>
    <property type="evidence" value="ECO:0007669"/>
    <property type="project" value="UniProtKB-UniRule"/>
</dbReference>
<keyword evidence="7 8" id="KW-0173">Coenzyme A biosynthesis</keyword>